<evidence type="ECO:0000313" key="1">
    <source>
        <dbReference type="EMBL" id="EGD93832.1"/>
    </source>
</evidence>
<reference evidence="2" key="1">
    <citation type="journal article" date="2012" name="MBio">
        <title>Comparative genome analysis of Trichophyton rubrum and related dermatophytes reveals candidate genes involved in infection.</title>
        <authorList>
            <person name="Martinez D.A."/>
            <person name="Oliver B.G."/>
            <person name="Graeser Y."/>
            <person name="Goldberg J.M."/>
            <person name="Li W."/>
            <person name="Martinez-Rossi N.M."/>
            <person name="Monod M."/>
            <person name="Shelest E."/>
            <person name="Barton R.C."/>
            <person name="Birch E."/>
            <person name="Brakhage A.A."/>
            <person name="Chen Z."/>
            <person name="Gurr S.J."/>
            <person name="Heiman D."/>
            <person name="Heitman J."/>
            <person name="Kosti I."/>
            <person name="Rossi A."/>
            <person name="Saif S."/>
            <person name="Samalova M."/>
            <person name="Saunders C.W."/>
            <person name="Shea T."/>
            <person name="Summerbell R.C."/>
            <person name="Xu J."/>
            <person name="Young S."/>
            <person name="Zeng Q."/>
            <person name="Birren B.W."/>
            <person name="Cuomo C.A."/>
            <person name="White T.C."/>
        </authorList>
    </citation>
    <scope>NUCLEOTIDE SEQUENCE [LARGE SCALE GENOMIC DNA]</scope>
    <source>
        <strain evidence="2">CBS 112818</strain>
    </source>
</reference>
<gene>
    <name evidence="1" type="ORF">TESG_01364</name>
</gene>
<evidence type="ECO:0000313" key="2">
    <source>
        <dbReference type="Proteomes" id="UP000009172"/>
    </source>
</evidence>
<dbReference type="EMBL" id="GG698481">
    <property type="protein sequence ID" value="EGD93832.1"/>
    <property type="molecule type" value="Genomic_DNA"/>
</dbReference>
<sequence>MVCHRCSIQSRSMRDGPDLAAHQETSREQLHILPTRESFDKHNLCLYYQLNSRTNGQTRRGGQKGEFPASLPRRCTCKACIRSVPVPWGLCLRRNLRRVSAQRLDTGKPYIIRTTLYCEQSSGDVLSKRYAWRRLFLRLTLDSHGIVHRAFLSLYRPASSNHIVAAATPLKGGPAGSFSCWPRMEATSYARLSTLAATDSLQQRDLHPQRGPLRERRKI</sequence>
<dbReference type="AlphaFoldDB" id="F2RRC3"/>
<keyword evidence="2" id="KW-1185">Reference proteome</keyword>
<proteinExistence type="predicted"/>
<organism evidence="1 2">
    <name type="scientific">Trichophyton tonsurans (strain CBS 112818)</name>
    <name type="common">Scalp ringworm fungus</name>
    <dbReference type="NCBI Taxonomy" id="647933"/>
    <lineage>
        <taxon>Eukaryota</taxon>
        <taxon>Fungi</taxon>
        <taxon>Dikarya</taxon>
        <taxon>Ascomycota</taxon>
        <taxon>Pezizomycotina</taxon>
        <taxon>Eurotiomycetes</taxon>
        <taxon>Eurotiomycetidae</taxon>
        <taxon>Onygenales</taxon>
        <taxon>Arthrodermataceae</taxon>
        <taxon>Trichophyton</taxon>
    </lineage>
</organism>
<protein>
    <submittedName>
        <fullName evidence="1">Uncharacterized protein</fullName>
    </submittedName>
</protein>
<accession>F2RRC3</accession>
<name>F2RRC3_TRIT1</name>
<dbReference type="Proteomes" id="UP000009172">
    <property type="component" value="Unassembled WGS sequence"/>
</dbReference>
<dbReference type="HOGENOM" id="CLU_1143243_0_0_1"/>